<sequence length="36" mass="4370">EWFCYKTLQKALTGVWEKTIISKRDAFILKKLNRKL</sequence>
<comment type="caution">
    <text evidence="1">The sequence shown here is derived from an EMBL/GenBank/DDBJ whole genome shotgun (WGS) entry which is preliminary data.</text>
</comment>
<reference evidence="1" key="1">
    <citation type="journal article" date="2014" name="Front. Microbiol.">
        <title>High frequency of phylogenetically diverse reductive dehalogenase-homologous genes in deep subseafloor sedimentary metagenomes.</title>
        <authorList>
            <person name="Kawai M."/>
            <person name="Futagami T."/>
            <person name="Toyoda A."/>
            <person name="Takaki Y."/>
            <person name="Nishi S."/>
            <person name="Hori S."/>
            <person name="Arai W."/>
            <person name="Tsubouchi T."/>
            <person name="Morono Y."/>
            <person name="Uchiyama I."/>
            <person name="Ito T."/>
            <person name="Fujiyama A."/>
            <person name="Inagaki F."/>
            <person name="Takami H."/>
        </authorList>
    </citation>
    <scope>NUCLEOTIDE SEQUENCE</scope>
    <source>
        <strain evidence="1">Expedition CK06-06</strain>
    </source>
</reference>
<proteinExistence type="predicted"/>
<dbReference type="AlphaFoldDB" id="X1T1Z8"/>
<protein>
    <submittedName>
        <fullName evidence="1">Uncharacterized protein</fullName>
    </submittedName>
</protein>
<organism evidence="1">
    <name type="scientific">marine sediment metagenome</name>
    <dbReference type="NCBI Taxonomy" id="412755"/>
    <lineage>
        <taxon>unclassified sequences</taxon>
        <taxon>metagenomes</taxon>
        <taxon>ecological metagenomes</taxon>
    </lineage>
</organism>
<feature type="non-terminal residue" evidence="1">
    <location>
        <position position="1"/>
    </location>
</feature>
<gene>
    <name evidence="1" type="ORF">S12H4_39320</name>
</gene>
<dbReference type="EMBL" id="BARW01023753">
    <property type="protein sequence ID" value="GAI99342.1"/>
    <property type="molecule type" value="Genomic_DNA"/>
</dbReference>
<name>X1T1Z8_9ZZZZ</name>
<accession>X1T1Z8</accession>
<evidence type="ECO:0000313" key="1">
    <source>
        <dbReference type="EMBL" id="GAI99342.1"/>
    </source>
</evidence>